<protein>
    <recommendedName>
        <fullName evidence="2">Type II secretion system protein GspG C-terminal domain-containing protein</fullName>
    </recommendedName>
</protein>
<dbReference type="PANTHER" id="PTHR30093">
    <property type="entry name" value="GENERAL SECRETION PATHWAY PROTEIN G"/>
    <property type="match status" value="1"/>
</dbReference>
<dbReference type="Pfam" id="PF07963">
    <property type="entry name" value="N_methyl"/>
    <property type="match status" value="1"/>
</dbReference>
<gene>
    <name evidence="1" type="ORF">METZ01_LOCUS313382</name>
</gene>
<proteinExistence type="predicted"/>
<sequence>MKVKTRRAFTLIELLVVIAIIAILAALLLPALAKAKEQAKLAKCTSNEKQIAIAYMLYADDHDGFLPVSGTEVPVGSGWVAPSRWFLEISR</sequence>
<feature type="non-terminal residue" evidence="1">
    <location>
        <position position="91"/>
    </location>
</feature>
<name>A0A382NJ62_9ZZZZ</name>
<dbReference type="InterPro" id="IPR012902">
    <property type="entry name" value="N_methyl_site"/>
</dbReference>
<dbReference type="SUPFAM" id="SSF54523">
    <property type="entry name" value="Pili subunits"/>
    <property type="match status" value="1"/>
</dbReference>
<accession>A0A382NJ62</accession>
<dbReference type="PANTHER" id="PTHR30093:SF2">
    <property type="entry name" value="TYPE II SECRETION SYSTEM PROTEIN H"/>
    <property type="match status" value="1"/>
</dbReference>
<dbReference type="InterPro" id="IPR045584">
    <property type="entry name" value="Pilin-like"/>
</dbReference>
<dbReference type="Gene3D" id="3.30.700.10">
    <property type="entry name" value="Glycoprotein, Type 4 Pilin"/>
    <property type="match status" value="1"/>
</dbReference>
<dbReference type="AlphaFoldDB" id="A0A382NJ62"/>
<organism evidence="1">
    <name type="scientific">marine metagenome</name>
    <dbReference type="NCBI Taxonomy" id="408172"/>
    <lineage>
        <taxon>unclassified sequences</taxon>
        <taxon>metagenomes</taxon>
        <taxon>ecological metagenomes</taxon>
    </lineage>
</organism>
<evidence type="ECO:0000313" key="1">
    <source>
        <dbReference type="EMBL" id="SVC60528.1"/>
    </source>
</evidence>
<reference evidence="1" key="1">
    <citation type="submission" date="2018-05" db="EMBL/GenBank/DDBJ databases">
        <authorList>
            <person name="Lanie J.A."/>
            <person name="Ng W.-L."/>
            <person name="Kazmierczak K.M."/>
            <person name="Andrzejewski T.M."/>
            <person name="Davidsen T.M."/>
            <person name="Wayne K.J."/>
            <person name="Tettelin H."/>
            <person name="Glass J.I."/>
            <person name="Rusch D."/>
            <person name="Podicherti R."/>
            <person name="Tsui H.-C.T."/>
            <person name="Winkler M.E."/>
        </authorList>
    </citation>
    <scope>NUCLEOTIDE SEQUENCE</scope>
</reference>
<dbReference type="EMBL" id="UINC01100453">
    <property type="protein sequence ID" value="SVC60528.1"/>
    <property type="molecule type" value="Genomic_DNA"/>
</dbReference>
<dbReference type="NCBIfam" id="TIGR02532">
    <property type="entry name" value="IV_pilin_GFxxxE"/>
    <property type="match status" value="1"/>
</dbReference>
<evidence type="ECO:0008006" key="2">
    <source>
        <dbReference type="Google" id="ProtNLM"/>
    </source>
</evidence>